<dbReference type="InterPro" id="IPR042333">
    <property type="entry name" value="LRAD2/Mig-13-like"/>
</dbReference>
<evidence type="ECO:0000256" key="3">
    <source>
        <dbReference type="SAM" id="MobiDB-lite"/>
    </source>
</evidence>
<organism evidence="6">
    <name type="scientific">Oppiella nova</name>
    <dbReference type="NCBI Taxonomy" id="334625"/>
    <lineage>
        <taxon>Eukaryota</taxon>
        <taxon>Metazoa</taxon>
        <taxon>Ecdysozoa</taxon>
        <taxon>Arthropoda</taxon>
        <taxon>Chelicerata</taxon>
        <taxon>Arachnida</taxon>
        <taxon>Acari</taxon>
        <taxon>Acariformes</taxon>
        <taxon>Sarcoptiformes</taxon>
        <taxon>Oribatida</taxon>
        <taxon>Brachypylina</taxon>
        <taxon>Oppioidea</taxon>
        <taxon>Oppiidae</taxon>
        <taxon>Oppiella</taxon>
    </lineage>
</organism>
<dbReference type="Proteomes" id="UP000728032">
    <property type="component" value="Unassembled WGS sequence"/>
</dbReference>
<dbReference type="Gene3D" id="4.10.400.10">
    <property type="entry name" value="Low-density Lipoprotein Receptor"/>
    <property type="match status" value="1"/>
</dbReference>
<gene>
    <name evidence="6" type="ORF">ONB1V03_LOCUS13939</name>
</gene>
<evidence type="ECO:0000256" key="2">
    <source>
        <dbReference type="PROSITE-ProRule" id="PRU00124"/>
    </source>
</evidence>
<dbReference type="Gene3D" id="2.60.120.290">
    <property type="entry name" value="Spermadhesin, CUB domain"/>
    <property type="match status" value="1"/>
</dbReference>
<dbReference type="SUPFAM" id="SSF49854">
    <property type="entry name" value="Spermadhesin, CUB domain"/>
    <property type="match status" value="1"/>
</dbReference>
<name>A0A7R9QUG6_9ACAR</name>
<evidence type="ECO:0000256" key="4">
    <source>
        <dbReference type="SAM" id="Phobius"/>
    </source>
</evidence>
<evidence type="ECO:0000313" key="7">
    <source>
        <dbReference type="Proteomes" id="UP000728032"/>
    </source>
</evidence>
<feature type="compositionally biased region" description="Acidic residues" evidence="3">
    <location>
        <begin position="49"/>
        <end position="59"/>
    </location>
</feature>
<dbReference type="AlphaFoldDB" id="A0A7R9QUG6"/>
<dbReference type="SUPFAM" id="SSF57424">
    <property type="entry name" value="LDL receptor-like module"/>
    <property type="match status" value="1"/>
</dbReference>
<evidence type="ECO:0000313" key="6">
    <source>
        <dbReference type="EMBL" id="CAD7657309.1"/>
    </source>
</evidence>
<evidence type="ECO:0000259" key="5">
    <source>
        <dbReference type="PROSITE" id="PS01180"/>
    </source>
</evidence>
<dbReference type="EMBL" id="OC927583">
    <property type="protein sequence ID" value="CAD7657309.1"/>
    <property type="molecule type" value="Genomic_DNA"/>
</dbReference>
<comment type="caution">
    <text evidence="2">Lacks conserved residue(s) required for the propagation of feature annotation.</text>
</comment>
<feature type="transmembrane region" description="Helical" evidence="4">
    <location>
        <begin position="316"/>
        <end position="338"/>
    </location>
</feature>
<dbReference type="InterPro" id="IPR002172">
    <property type="entry name" value="LDrepeatLR_classA_rpt"/>
</dbReference>
<evidence type="ECO:0000256" key="1">
    <source>
        <dbReference type="ARBA" id="ARBA00023157"/>
    </source>
</evidence>
<sequence length="345" mass="38088">MAPKDLEVGAPKEDANDRDIEEPAEELREDTEDAPLGKRTTSRAVAPGEDAEEDPEVGPEADLEVGVGADAEADLAIAADNVIHTTHTSLDITSKSMSSPSNLCSIGANKLDLCLTNYYLDDAILCRRNTTLITFGQHSYKSAIIVSAVQSSGAYRPSLRCSLLVKVPPNYGINVIKRMINLRTNLSPENHSNKRVTNFTPKDELIISLDRNSVKSFTGEDYDETVYSSDKNEVLLTFITSSSKNATFGKNFELIFTAFMFTSSSNGCDDHNDWFNCGDKRCVQKSLICDNISNCVAAQDESDNLCGKWCSKHRQVFWMLFIVGWAISTFFIILTLIIKTVLNIV</sequence>
<feature type="compositionally biased region" description="Basic and acidic residues" evidence="3">
    <location>
        <begin position="1"/>
        <end position="18"/>
    </location>
</feature>
<proteinExistence type="predicted"/>
<dbReference type="PROSITE" id="PS50068">
    <property type="entry name" value="LDLRA_2"/>
    <property type="match status" value="1"/>
</dbReference>
<dbReference type="PROSITE" id="PS01180">
    <property type="entry name" value="CUB"/>
    <property type="match status" value="1"/>
</dbReference>
<dbReference type="EMBL" id="CAJPVJ010012758">
    <property type="protein sequence ID" value="CAG2174495.1"/>
    <property type="molecule type" value="Genomic_DNA"/>
</dbReference>
<dbReference type="InterPro" id="IPR035914">
    <property type="entry name" value="Sperma_CUB_dom_sf"/>
</dbReference>
<dbReference type="PANTHER" id="PTHR24652">
    <property type="entry name" value="LOW-DENSITY LIPOPROTEIN RECEPTOR CLASS A DOMAIN-CONTAINING PROTEIN 2"/>
    <property type="match status" value="1"/>
</dbReference>
<feature type="disulfide bond" evidence="2">
    <location>
        <begin position="277"/>
        <end position="295"/>
    </location>
</feature>
<dbReference type="InterPro" id="IPR000859">
    <property type="entry name" value="CUB_dom"/>
</dbReference>
<dbReference type="InterPro" id="IPR036055">
    <property type="entry name" value="LDL_receptor-like_sf"/>
</dbReference>
<keyword evidence="4" id="KW-1133">Transmembrane helix</keyword>
<feature type="region of interest" description="Disordered" evidence="3">
    <location>
        <begin position="1"/>
        <end position="59"/>
    </location>
</feature>
<keyword evidence="4" id="KW-0812">Transmembrane</keyword>
<dbReference type="CDD" id="cd00112">
    <property type="entry name" value="LDLa"/>
    <property type="match status" value="1"/>
</dbReference>
<keyword evidence="1 2" id="KW-1015">Disulfide bond</keyword>
<feature type="domain" description="CUB" evidence="5">
    <location>
        <begin position="126"/>
        <end position="259"/>
    </location>
</feature>
<keyword evidence="4" id="KW-0472">Membrane</keyword>
<protein>
    <recommendedName>
        <fullName evidence="5">CUB domain-containing protein</fullName>
    </recommendedName>
</protein>
<keyword evidence="7" id="KW-1185">Reference proteome</keyword>
<reference evidence="6" key="1">
    <citation type="submission" date="2020-11" db="EMBL/GenBank/DDBJ databases">
        <authorList>
            <person name="Tran Van P."/>
        </authorList>
    </citation>
    <scope>NUCLEOTIDE SEQUENCE</scope>
</reference>
<accession>A0A7R9QUG6</accession>
<feature type="compositionally biased region" description="Acidic residues" evidence="3">
    <location>
        <begin position="19"/>
        <end position="33"/>
    </location>
</feature>